<feature type="compositionally biased region" description="Polar residues" evidence="1">
    <location>
        <begin position="1"/>
        <end position="12"/>
    </location>
</feature>
<proteinExistence type="predicted"/>
<dbReference type="InterPro" id="IPR050179">
    <property type="entry name" value="Trans_hexapeptide_repeat"/>
</dbReference>
<evidence type="ECO:0000313" key="4">
    <source>
        <dbReference type="Proteomes" id="UP000772196"/>
    </source>
</evidence>
<feature type="region of interest" description="Disordered" evidence="1">
    <location>
        <begin position="1"/>
        <end position="78"/>
    </location>
</feature>
<feature type="transmembrane region" description="Helical" evidence="2">
    <location>
        <begin position="360"/>
        <end position="388"/>
    </location>
</feature>
<feature type="transmembrane region" description="Helical" evidence="2">
    <location>
        <begin position="321"/>
        <end position="340"/>
    </location>
</feature>
<feature type="transmembrane region" description="Helical" evidence="2">
    <location>
        <begin position="82"/>
        <end position="108"/>
    </location>
</feature>
<sequence>MAEPTETATSIRTAATSETTEPPAPAPTTAPTRAATATATGTAANTATATATTAPDDTSAPPAPPAKPDPPPRTPRTNTPHYLLCGALQLLAFLGYSCVVAVVAVQGYEWISAGAGAVEAYLRAVAVGTGAFLALCGLPIALKWLLVGRWKPREIRVWSLDYVRFWTVKTLVRSNPLVLFVGSPLYVLYLRALGARVGKGVSVFTRNLPVCTDLLTVGAGTVIRKDSFLSCYRARDGVIQTGAVVLGRDAVVSEATVLDIGTTMGDRAQLGHASSLHRGQAVPDGEHWHGSPAQRGDADFLPLDPAECGTRRRALHSLLQLLAALLVYVPLAVGGAGILLAEVPQLNAALEPGATALTGWVFYGEALAASLLLFFGTTLLGVLLVATLPRLLGRTVRPGRVYPLYGYHYAAHRLIMLATNRRFLTRLFGDSSGIVHYLRYLGYDLSRVQQTGSNFGTDVRHETPYLSTVGTGTMVADGLSIANADFSSSSFRVAPVAIGPRNFLGNRITYPTRGRTGENCLLATKVMVPVDGPVREGVGLLGSPAFEIPRSVQRDSSFDRLKSGEELESLLPAKNRHNAATMALYLLVRWLHFFGITLLVSGAAELYTAFGALAIALGNVLVVLFTAVYYVLVERIVTARHALRPLFCSIYDIRFWRRERYWKVPSETYLRLFNGTPYKSLVWRVLGVRIGRRVFDDGCSLTERTMVSIGDGCTLNAGSVVQCHSQEDGTFKSDRVAIGSGCTLGVGAFAHYGIALGDGAELAPDSFLMKGETVPRHALWGGNPARPFPQDGVQPLPGDADGERRQQP</sequence>
<keyword evidence="2" id="KW-1133">Transmembrane helix</keyword>
<name>A0ABX1H5K3_9ACTN</name>
<dbReference type="EMBL" id="JAAWWP010000011">
    <property type="protein sequence ID" value="NKI43323.1"/>
    <property type="molecule type" value="Genomic_DNA"/>
</dbReference>
<feature type="compositionally biased region" description="Pro residues" evidence="1">
    <location>
        <begin position="61"/>
        <end position="74"/>
    </location>
</feature>
<dbReference type="SUPFAM" id="SSF51161">
    <property type="entry name" value="Trimeric LpxA-like enzymes"/>
    <property type="match status" value="2"/>
</dbReference>
<evidence type="ECO:0000256" key="2">
    <source>
        <dbReference type="SAM" id="Phobius"/>
    </source>
</evidence>
<keyword evidence="2" id="KW-0812">Transmembrane</keyword>
<dbReference type="PANTHER" id="PTHR43300:SF11">
    <property type="entry name" value="ACETYLTRANSFERASE RV3034C-RELATED"/>
    <property type="match status" value="1"/>
</dbReference>
<comment type="caution">
    <text evidence="3">The sequence shown here is derived from an EMBL/GenBank/DDBJ whole genome shotgun (WGS) entry which is preliminary data.</text>
</comment>
<reference evidence="3 4" key="1">
    <citation type="submission" date="2020-04" db="EMBL/GenBank/DDBJ databases">
        <title>Phylogenetic Diversity and Antibacterial Activity against Ralstonia solanacearum of Endophytic Actinomycete Isolated from Moss.</title>
        <authorList>
            <person name="Zhuang X."/>
        </authorList>
    </citation>
    <scope>NUCLEOTIDE SEQUENCE [LARGE SCALE GENOMIC DNA]</scope>
    <source>
        <strain evidence="3 4">LD120</strain>
    </source>
</reference>
<feature type="transmembrane region" description="Helical" evidence="2">
    <location>
        <begin position="610"/>
        <end position="632"/>
    </location>
</feature>
<dbReference type="PANTHER" id="PTHR43300">
    <property type="entry name" value="ACETYLTRANSFERASE"/>
    <property type="match status" value="1"/>
</dbReference>
<feature type="transmembrane region" description="Helical" evidence="2">
    <location>
        <begin position="120"/>
        <end position="146"/>
    </location>
</feature>
<dbReference type="InterPro" id="IPR011004">
    <property type="entry name" value="Trimer_LpxA-like_sf"/>
</dbReference>
<evidence type="ECO:0000256" key="1">
    <source>
        <dbReference type="SAM" id="MobiDB-lite"/>
    </source>
</evidence>
<organism evidence="3 4">
    <name type="scientific">Streptomyces physcomitrii</name>
    <dbReference type="NCBI Taxonomy" id="2724184"/>
    <lineage>
        <taxon>Bacteria</taxon>
        <taxon>Bacillati</taxon>
        <taxon>Actinomycetota</taxon>
        <taxon>Actinomycetes</taxon>
        <taxon>Kitasatosporales</taxon>
        <taxon>Streptomycetaceae</taxon>
        <taxon>Streptomyces</taxon>
    </lineage>
</organism>
<gene>
    <name evidence="3" type="ORF">HFV08_19180</name>
</gene>
<dbReference type="Proteomes" id="UP000772196">
    <property type="component" value="Unassembled WGS sequence"/>
</dbReference>
<keyword evidence="4" id="KW-1185">Reference proteome</keyword>
<evidence type="ECO:0000313" key="3">
    <source>
        <dbReference type="EMBL" id="NKI43323.1"/>
    </source>
</evidence>
<feature type="transmembrane region" description="Helical" evidence="2">
    <location>
        <begin position="583"/>
        <end position="604"/>
    </location>
</feature>
<dbReference type="Gene3D" id="2.160.10.10">
    <property type="entry name" value="Hexapeptide repeat proteins"/>
    <property type="match status" value="2"/>
</dbReference>
<feature type="region of interest" description="Disordered" evidence="1">
    <location>
        <begin position="778"/>
        <end position="808"/>
    </location>
</feature>
<keyword evidence="2" id="KW-0472">Membrane</keyword>
<protein>
    <submittedName>
        <fullName evidence="3">Peptide synthetase</fullName>
    </submittedName>
</protein>
<feature type="compositionally biased region" description="Low complexity" evidence="1">
    <location>
        <begin position="29"/>
        <end position="60"/>
    </location>
</feature>
<accession>A0ABX1H5K3</accession>
<dbReference type="NCBIfam" id="TIGR02353">
    <property type="entry name" value="NRPS_term_dom"/>
    <property type="match status" value="1"/>
</dbReference>
<dbReference type="InterPro" id="IPR012728">
    <property type="entry name" value="Pls/PosA_C"/>
</dbReference>